<evidence type="ECO:0000256" key="5">
    <source>
        <dbReference type="ARBA" id="ARBA00022989"/>
    </source>
</evidence>
<dbReference type="NCBIfam" id="TIGR02532">
    <property type="entry name" value="IV_pilin_GFxxxE"/>
    <property type="match status" value="1"/>
</dbReference>
<sequence>MKNTNQKGFTLIELMIVIAIVGILAAVALPAYQDYTVRAKLSEAIMTMGEAKTNVSEYFIANDAIPTTPAQAGVRSNIDTDVVASVIYTTGLITLQIKDVGGTTADDQTMLLSNTSTRGGTMQWVCKPGTIEAKYLPANCRG</sequence>
<keyword evidence="7" id="KW-0281">Fimbrium</keyword>
<dbReference type="Proteomes" id="UP001143362">
    <property type="component" value="Unassembled WGS sequence"/>
</dbReference>
<dbReference type="PROSITE" id="PS00409">
    <property type="entry name" value="PROKAR_NTER_METHYL"/>
    <property type="match status" value="1"/>
</dbReference>
<keyword evidence="3" id="KW-0488">Methylation</keyword>
<comment type="subcellular location">
    <subcellularLocation>
        <location evidence="1">Membrane</location>
        <topology evidence="1">Single-pass membrane protein</topology>
    </subcellularLocation>
</comment>
<dbReference type="Pfam" id="PF00114">
    <property type="entry name" value="Pilin"/>
    <property type="match status" value="1"/>
</dbReference>
<dbReference type="PANTHER" id="PTHR30093:SF34">
    <property type="entry name" value="PREPILIN PEPTIDASE-DEPENDENT PROTEIN D"/>
    <property type="match status" value="1"/>
</dbReference>
<evidence type="ECO:0000256" key="2">
    <source>
        <dbReference type="ARBA" id="ARBA00005233"/>
    </source>
</evidence>
<dbReference type="Gene3D" id="3.30.700.10">
    <property type="entry name" value="Glycoprotein, Type 4 Pilin"/>
    <property type="match status" value="1"/>
</dbReference>
<dbReference type="PRINTS" id="PR00885">
    <property type="entry name" value="BCTERIALGSPH"/>
</dbReference>
<dbReference type="RefSeq" id="WP_279246403.1">
    <property type="nucleotide sequence ID" value="NZ_SHNN01000003.1"/>
</dbReference>
<evidence type="ECO:0000256" key="4">
    <source>
        <dbReference type="ARBA" id="ARBA00022692"/>
    </source>
</evidence>
<reference evidence="9" key="1">
    <citation type="submission" date="2019-02" db="EMBL/GenBank/DDBJ databases">
        <authorList>
            <person name="Li S.-H."/>
        </authorList>
    </citation>
    <scope>NUCLEOTIDE SEQUENCE</scope>
    <source>
        <strain evidence="9">IMCC14734</strain>
    </source>
</reference>
<evidence type="ECO:0000256" key="8">
    <source>
        <dbReference type="SAM" id="Phobius"/>
    </source>
</evidence>
<organism evidence="9 10">
    <name type="scientific">Candidatus Litorirhabdus singularis</name>
    <dbReference type="NCBI Taxonomy" id="2518993"/>
    <lineage>
        <taxon>Bacteria</taxon>
        <taxon>Pseudomonadati</taxon>
        <taxon>Pseudomonadota</taxon>
        <taxon>Gammaproteobacteria</taxon>
        <taxon>Cellvibrionales</taxon>
        <taxon>Halieaceae</taxon>
        <taxon>Candidatus Litorirhabdus</taxon>
    </lineage>
</organism>
<keyword evidence="6 8" id="KW-0472">Membrane</keyword>
<dbReference type="InterPro" id="IPR002416">
    <property type="entry name" value="T2SS_protein-GspH"/>
</dbReference>
<keyword evidence="4 8" id="KW-0812">Transmembrane</keyword>
<evidence type="ECO:0000256" key="1">
    <source>
        <dbReference type="ARBA" id="ARBA00004167"/>
    </source>
</evidence>
<accession>A0ABT3TJ96</accession>
<dbReference type="InterPro" id="IPR001082">
    <property type="entry name" value="Pilin"/>
</dbReference>
<keyword evidence="10" id="KW-1185">Reference proteome</keyword>
<evidence type="ECO:0000256" key="7">
    <source>
        <dbReference type="RuleBase" id="RU000389"/>
    </source>
</evidence>
<evidence type="ECO:0000313" key="10">
    <source>
        <dbReference type="Proteomes" id="UP001143362"/>
    </source>
</evidence>
<proteinExistence type="inferred from homology"/>
<dbReference type="Pfam" id="PF07963">
    <property type="entry name" value="N_methyl"/>
    <property type="match status" value="1"/>
</dbReference>
<dbReference type="EMBL" id="SHNN01000003">
    <property type="protein sequence ID" value="MCX2982378.1"/>
    <property type="molecule type" value="Genomic_DNA"/>
</dbReference>
<evidence type="ECO:0000256" key="6">
    <source>
        <dbReference type="ARBA" id="ARBA00023136"/>
    </source>
</evidence>
<dbReference type="PANTHER" id="PTHR30093">
    <property type="entry name" value="GENERAL SECRETION PATHWAY PROTEIN G"/>
    <property type="match status" value="1"/>
</dbReference>
<dbReference type="SUPFAM" id="SSF54523">
    <property type="entry name" value="Pili subunits"/>
    <property type="match status" value="1"/>
</dbReference>
<evidence type="ECO:0000256" key="3">
    <source>
        <dbReference type="ARBA" id="ARBA00022481"/>
    </source>
</evidence>
<feature type="transmembrane region" description="Helical" evidence="8">
    <location>
        <begin position="12"/>
        <end position="32"/>
    </location>
</feature>
<dbReference type="InterPro" id="IPR045584">
    <property type="entry name" value="Pilin-like"/>
</dbReference>
<protein>
    <submittedName>
        <fullName evidence="9">Pilin</fullName>
    </submittedName>
</protein>
<comment type="caution">
    <text evidence="9">The sequence shown here is derived from an EMBL/GenBank/DDBJ whole genome shotgun (WGS) entry which is preliminary data.</text>
</comment>
<evidence type="ECO:0000313" key="9">
    <source>
        <dbReference type="EMBL" id="MCX2982378.1"/>
    </source>
</evidence>
<name>A0ABT3TJ96_9GAMM</name>
<keyword evidence="5 8" id="KW-1133">Transmembrane helix</keyword>
<comment type="similarity">
    <text evidence="2 7">Belongs to the N-Me-Phe pilin family.</text>
</comment>
<dbReference type="InterPro" id="IPR012902">
    <property type="entry name" value="N_methyl_site"/>
</dbReference>
<gene>
    <name evidence="9" type="ORF">EYC98_16055</name>
</gene>